<dbReference type="EMBL" id="JADOEL010000005">
    <property type="protein sequence ID" value="MBF8177748.1"/>
    <property type="molecule type" value="Genomic_DNA"/>
</dbReference>
<evidence type="ECO:0000256" key="2">
    <source>
        <dbReference type="ARBA" id="ARBA00023136"/>
    </source>
</evidence>
<reference evidence="5 6" key="1">
    <citation type="submission" date="2020-11" db="EMBL/GenBank/DDBJ databases">
        <title>WGS of Herminiimonas contaminans strain Marseille-Q4544 isolated from planarians Schmidtea mediterranea.</title>
        <authorList>
            <person name="Kangale L."/>
        </authorList>
    </citation>
    <scope>NUCLEOTIDE SEQUENCE [LARGE SCALE GENOMIC DNA]</scope>
    <source>
        <strain evidence="5 6">Marseille-Q4544</strain>
    </source>
</reference>
<proteinExistence type="predicted"/>
<feature type="chain" id="PRO_5046665556" evidence="3">
    <location>
        <begin position="30"/>
        <end position="394"/>
    </location>
</feature>
<dbReference type="Pfam" id="PF01103">
    <property type="entry name" value="Omp85"/>
    <property type="match status" value="1"/>
</dbReference>
<dbReference type="InterPro" id="IPR000184">
    <property type="entry name" value="Bac_surfAg_D15"/>
</dbReference>
<keyword evidence="3" id="KW-0732">Signal</keyword>
<organism evidence="5 6">
    <name type="scientific">Herminiimonas contaminans</name>
    <dbReference type="NCBI Taxonomy" id="1111140"/>
    <lineage>
        <taxon>Bacteria</taxon>
        <taxon>Pseudomonadati</taxon>
        <taxon>Pseudomonadota</taxon>
        <taxon>Betaproteobacteria</taxon>
        <taxon>Burkholderiales</taxon>
        <taxon>Oxalobacteraceae</taxon>
        <taxon>Herminiimonas</taxon>
    </lineage>
</organism>
<accession>A0ABS0EX76</accession>
<dbReference type="Proteomes" id="UP000657372">
    <property type="component" value="Unassembled WGS sequence"/>
</dbReference>
<feature type="signal peptide" evidence="3">
    <location>
        <begin position="1"/>
        <end position="29"/>
    </location>
</feature>
<dbReference type="SUPFAM" id="SSF56935">
    <property type="entry name" value="Porins"/>
    <property type="match status" value="1"/>
</dbReference>
<keyword evidence="6" id="KW-1185">Reference proteome</keyword>
<keyword evidence="2" id="KW-0472">Membrane</keyword>
<dbReference type="Gene3D" id="2.40.160.50">
    <property type="entry name" value="membrane protein fhac: a member of the omp85/tpsb transporter family"/>
    <property type="match status" value="1"/>
</dbReference>
<evidence type="ECO:0000256" key="1">
    <source>
        <dbReference type="ARBA" id="ARBA00004370"/>
    </source>
</evidence>
<comment type="caution">
    <text evidence="5">The sequence shown here is derived from an EMBL/GenBank/DDBJ whole genome shotgun (WGS) entry which is preliminary data.</text>
</comment>
<dbReference type="RefSeq" id="WP_195875323.1">
    <property type="nucleotide sequence ID" value="NZ_JADOEL010000005.1"/>
</dbReference>
<evidence type="ECO:0000313" key="5">
    <source>
        <dbReference type="EMBL" id="MBF8177748.1"/>
    </source>
</evidence>
<sequence length="394" mass="42192">MIAPRPTTRSALLFMALSVVAISAGVCHAQSDALSATHEMTVNVNEAGKFSEEKKGEQGGAPEKKTNFVVLPIPQSNPALGSGLTLVGLALYNPNASERPWVSGVAVMKAGSSTMVGLVQSATFMQNRLRVTAGIGHADLDLKFYGIGTAAGERGVSIPLNQVGTGGMVQALYQVGDHWFLGLRYQNVHLKSAMDLSQLPGIGAVIPEADLRRTTASLGPAVEYDTRDDSFYPTTGTYAKANLNFFTSAFGSDVSFRQFSASWNRYWPYSAGTIIAARVATCVVGGNVPFSDLCMYGRSNDLRGYTTGQYRDKAMLAAQAEVRWSLAHRWGAVAFGGIGTIGPSFAELPQQKMLPSLGAGLRWQASKDYKVNVSLDVAFTKDDRAVYLYVGEAF</sequence>
<comment type="subcellular location">
    <subcellularLocation>
        <location evidence="1">Membrane</location>
    </subcellularLocation>
</comment>
<name>A0ABS0EX76_9BURK</name>
<feature type="domain" description="Bacterial surface antigen (D15)" evidence="4">
    <location>
        <begin position="165"/>
        <end position="365"/>
    </location>
</feature>
<gene>
    <name evidence="5" type="ORF">IXC47_08655</name>
</gene>
<protein>
    <submittedName>
        <fullName evidence="5">BamA/TamA family outer membrane protein</fullName>
    </submittedName>
</protein>
<evidence type="ECO:0000256" key="3">
    <source>
        <dbReference type="SAM" id="SignalP"/>
    </source>
</evidence>
<evidence type="ECO:0000313" key="6">
    <source>
        <dbReference type="Proteomes" id="UP000657372"/>
    </source>
</evidence>
<evidence type="ECO:0000259" key="4">
    <source>
        <dbReference type="Pfam" id="PF01103"/>
    </source>
</evidence>